<evidence type="ECO:0000256" key="15">
    <source>
        <dbReference type="ARBA" id="ARBA00048586"/>
    </source>
</evidence>
<comment type="pathway">
    <text evidence="2">Phospholipid metabolism; phosphatidylglycerol biosynthesis; phosphatidylglycerol from CDP-diacylglycerol: step 1/2.</text>
</comment>
<keyword evidence="9 17" id="KW-0812">Transmembrane</keyword>
<comment type="catalytic activity">
    <reaction evidence="15">
        <text>a CDP-1,2-diacyl-sn-glycerol + sn-glycerol 3-phosphate = a 1,2-diacyl-sn-glycero-3-phospho-(1'-sn-glycero-3'-phosphate) + CMP + H(+)</text>
        <dbReference type="Rhea" id="RHEA:12593"/>
        <dbReference type="ChEBI" id="CHEBI:15378"/>
        <dbReference type="ChEBI" id="CHEBI:57597"/>
        <dbReference type="ChEBI" id="CHEBI:58332"/>
        <dbReference type="ChEBI" id="CHEBI:60110"/>
        <dbReference type="ChEBI" id="CHEBI:60377"/>
        <dbReference type="EC" id="2.7.8.5"/>
    </reaction>
</comment>
<feature type="transmembrane region" description="Helical" evidence="17">
    <location>
        <begin position="90"/>
        <end position="112"/>
    </location>
</feature>
<keyword evidence="11" id="KW-0443">Lipid metabolism</keyword>
<dbReference type="GO" id="GO:0046474">
    <property type="term" value="P:glycerophospholipid biosynthetic process"/>
    <property type="evidence" value="ECO:0007669"/>
    <property type="project" value="TreeGrafter"/>
</dbReference>
<evidence type="ECO:0000256" key="12">
    <source>
        <dbReference type="ARBA" id="ARBA00023136"/>
    </source>
</evidence>
<evidence type="ECO:0000256" key="11">
    <source>
        <dbReference type="ARBA" id="ARBA00023098"/>
    </source>
</evidence>
<gene>
    <name evidence="18" type="ORF">ABB55_01470</name>
</gene>
<dbReference type="Gene3D" id="1.20.120.1760">
    <property type="match status" value="1"/>
</dbReference>
<sequence length="197" mass="21089">MVYSNVTLPNLITVARLIAVPMVVVAISEQRLDLAFWLFVVAGASDGVDGWIARRWNLRTRLGAYLDAIADKSLLVAIYVTLGIEGVLPRWLVILVVSRDLLIVGAFLLSWVMGRPVEVRPLMISKINTTAQILLAAAILGDHAFAADLLPLVAVGLWIVAGLTVGSGAAYLVGWLKAMSADNETGSGTGTSWPDPR</sequence>
<reference evidence="18 19" key="2">
    <citation type="submission" date="2015-10" db="EMBL/GenBank/DDBJ databases">
        <title>Draft Genome Sequence of Prosthecomicrobium hirschii ATCC 27832.</title>
        <authorList>
            <person name="Daniel J."/>
            <person name="Givan S.A."/>
            <person name="Brun Y.V."/>
            <person name="Brown P.J."/>
        </authorList>
    </citation>
    <scope>NUCLEOTIDE SEQUENCE [LARGE SCALE GENOMIC DNA]</scope>
    <source>
        <strain evidence="18 19">16</strain>
    </source>
</reference>
<evidence type="ECO:0000313" key="18">
    <source>
        <dbReference type="EMBL" id="KPL55608.1"/>
    </source>
</evidence>
<evidence type="ECO:0000256" key="10">
    <source>
        <dbReference type="ARBA" id="ARBA00022989"/>
    </source>
</evidence>
<evidence type="ECO:0000313" key="19">
    <source>
        <dbReference type="Proteomes" id="UP000048984"/>
    </source>
</evidence>
<dbReference type="PANTHER" id="PTHR14269">
    <property type="entry name" value="CDP-DIACYLGLYCEROL--GLYCEROL-3-PHOSPHATE 3-PHOSPHATIDYLTRANSFERASE-RELATED"/>
    <property type="match status" value="1"/>
</dbReference>
<feature type="transmembrane region" description="Helical" evidence="17">
    <location>
        <begin position="64"/>
        <end position="84"/>
    </location>
</feature>
<protein>
    <recommendedName>
        <fullName evidence="6">CDP-diacylglycerol--glycerol-3-phosphate 3-phosphatidyltransferase</fullName>
        <ecNumber evidence="5">2.7.8.5</ecNumber>
    </recommendedName>
</protein>
<dbReference type="OrthoDB" id="9796672at2"/>
<proteinExistence type="inferred from homology"/>
<evidence type="ECO:0000256" key="7">
    <source>
        <dbReference type="ARBA" id="ARBA00022516"/>
    </source>
</evidence>
<dbReference type="Pfam" id="PF01066">
    <property type="entry name" value="CDP-OH_P_transf"/>
    <property type="match status" value="1"/>
</dbReference>
<evidence type="ECO:0000256" key="5">
    <source>
        <dbReference type="ARBA" id="ARBA00013170"/>
    </source>
</evidence>
<keyword evidence="10 17" id="KW-1133">Transmembrane helix</keyword>
<dbReference type="PIRSF" id="PIRSF000847">
    <property type="entry name" value="Phos_ph_gly_syn"/>
    <property type="match status" value="1"/>
</dbReference>
<keyword evidence="19" id="KW-1185">Reference proteome</keyword>
<organism evidence="18 19">
    <name type="scientific">Prosthecodimorpha hirschii</name>
    <dbReference type="NCBI Taxonomy" id="665126"/>
    <lineage>
        <taxon>Bacteria</taxon>
        <taxon>Pseudomonadati</taxon>
        <taxon>Pseudomonadota</taxon>
        <taxon>Alphaproteobacteria</taxon>
        <taxon>Hyphomicrobiales</taxon>
        <taxon>Ancalomicrobiaceae</taxon>
        <taxon>Prosthecodimorpha</taxon>
    </lineage>
</organism>
<feature type="transmembrane region" description="Helical" evidence="17">
    <location>
        <begin position="152"/>
        <end position="173"/>
    </location>
</feature>
<dbReference type="InterPro" id="IPR004570">
    <property type="entry name" value="Phosphatidylglycerol_P_synth"/>
</dbReference>
<keyword evidence="14" id="KW-1208">Phospholipid metabolism</keyword>
<comment type="similarity">
    <text evidence="4 16">Belongs to the CDP-alcohol phosphatidyltransferase class-I family.</text>
</comment>
<comment type="subcellular location">
    <subcellularLocation>
        <location evidence="1">Membrane</location>
        <topology evidence="1">Multi-pass membrane protein</topology>
    </subcellularLocation>
</comment>
<dbReference type="GO" id="GO:0016020">
    <property type="term" value="C:membrane"/>
    <property type="evidence" value="ECO:0007669"/>
    <property type="project" value="UniProtKB-SubCell"/>
</dbReference>
<comment type="pathway">
    <text evidence="3">Lipid metabolism.</text>
</comment>
<evidence type="ECO:0000256" key="3">
    <source>
        <dbReference type="ARBA" id="ARBA00005189"/>
    </source>
</evidence>
<evidence type="ECO:0000256" key="8">
    <source>
        <dbReference type="ARBA" id="ARBA00022679"/>
    </source>
</evidence>
<evidence type="ECO:0000256" key="2">
    <source>
        <dbReference type="ARBA" id="ARBA00005042"/>
    </source>
</evidence>
<dbReference type="STRING" id="665126.ABB55_01470"/>
<keyword evidence="13" id="KW-0594">Phospholipid biosynthesis</keyword>
<dbReference type="FunFam" id="1.20.120.1760:FF:000033">
    <property type="entry name" value="CDP-alcohol phosphatidyltransferase"/>
    <property type="match status" value="1"/>
</dbReference>
<dbReference type="PANTHER" id="PTHR14269:SF62">
    <property type="entry name" value="CDP-DIACYLGLYCEROL--GLYCEROL-3-PHOSPHATE 3-PHOSPHATIDYLTRANSFERASE 1, CHLOROPLASTIC"/>
    <property type="match status" value="1"/>
</dbReference>
<dbReference type="InterPro" id="IPR000462">
    <property type="entry name" value="CDP-OH_P_trans"/>
</dbReference>
<dbReference type="RefSeq" id="WP_054361776.1">
    <property type="nucleotide sequence ID" value="NZ_PPPR01000074.1"/>
</dbReference>
<evidence type="ECO:0000256" key="9">
    <source>
        <dbReference type="ARBA" id="ARBA00022692"/>
    </source>
</evidence>
<feature type="transmembrane region" description="Helical" evidence="17">
    <location>
        <begin position="34"/>
        <end position="52"/>
    </location>
</feature>
<dbReference type="EMBL" id="LJYW01000001">
    <property type="protein sequence ID" value="KPL55608.1"/>
    <property type="molecule type" value="Genomic_DNA"/>
</dbReference>
<dbReference type="InterPro" id="IPR050324">
    <property type="entry name" value="CDP-alcohol_PTase-I"/>
</dbReference>
<evidence type="ECO:0000256" key="6">
    <source>
        <dbReference type="ARBA" id="ARBA00014944"/>
    </source>
</evidence>
<evidence type="ECO:0000256" key="13">
    <source>
        <dbReference type="ARBA" id="ARBA00023209"/>
    </source>
</evidence>
<dbReference type="AlphaFoldDB" id="A0A0P6VWB5"/>
<dbReference type="PROSITE" id="PS00379">
    <property type="entry name" value="CDP_ALCOHOL_P_TRANSF"/>
    <property type="match status" value="1"/>
</dbReference>
<dbReference type="EC" id="2.7.8.5" evidence="5"/>
<name>A0A0P6VWB5_9HYPH</name>
<evidence type="ECO:0000256" key="4">
    <source>
        <dbReference type="ARBA" id="ARBA00010441"/>
    </source>
</evidence>
<dbReference type="GO" id="GO:0008444">
    <property type="term" value="F:CDP-diacylglycerol-glycerol-3-phosphate 3-phosphatidyltransferase activity"/>
    <property type="evidence" value="ECO:0007669"/>
    <property type="project" value="UniProtKB-EC"/>
</dbReference>
<comment type="caution">
    <text evidence="18">The sequence shown here is derived from an EMBL/GenBank/DDBJ whole genome shotgun (WGS) entry which is preliminary data.</text>
</comment>
<reference evidence="18 19" key="1">
    <citation type="submission" date="2015-09" db="EMBL/GenBank/DDBJ databases">
        <authorList>
            <person name="Jackson K.R."/>
            <person name="Lunt B.L."/>
            <person name="Fisher J.N.B."/>
            <person name="Gardner A.V."/>
            <person name="Bailey M.E."/>
            <person name="Deus L.M."/>
            <person name="Earl A.S."/>
            <person name="Gibby P.D."/>
            <person name="Hartmann K.A."/>
            <person name="Liu J.E."/>
            <person name="Manci A.M."/>
            <person name="Nielsen D.A."/>
            <person name="Solomon M.B."/>
            <person name="Breakwell D.P."/>
            <person name="Burnett S.H."/>
            <person name="Grose J.H."/>
        </authorList>
    </citation>
    <scope>NUCLEOTIDE SEQUENCE [LARGE SCALE GENOMIC DNA]</scope>
    <source>
        <strain evidence="18 19">16</strain>
    </source>
</reference>
<evidence type="ECO:0000256" key="1">
    <source>
        <dbReference type="ARBA" id="ARBA00004141"/>
    </source>
</evidence>
<evidence type="ECO:0000256" key="17">
    <source>
        <dbReference type="SAM" id="Phobius"/>
    </source>
</evidence>
<feature type="transmembrane region" description="Helical" evidence="17">
    <location>
        <begin position="7"/>
        <end position="28"/>
    </location>
</feature>
<accession>A0A0P6VWB5</accession>
<dbReference type="Proteomes" id="UP000048984">
    <property type="component" value="Unassembled WGS sequence"/>
</dbReference>
<dbReference type="InterPro" id="IPR043130">
    <property type="entry name" value="CDP-OH_PTrfase_TM_dom"/>
</dbReference>
<evidence type="ECO:0000256" key="14">
    <source>
        <dbReference type="ARBA" id="ARBA00023264"/>
    </source>
</evidence>
<keyword evidence="8 16" id="KW-0808">Transferase</keyword>
<dbReference type="InterPro" id="IPR048254">
    <property type="entry name" value="CDP_ALCOHOL_P_TRANSF_CS"/>
</dbReference>
<evidence type="ECO:0000256" key="16">
    <source>
        <dbReference type="RuleBase" id="RU003750"/>
    </source>
</evidence>
<keyword evidence="12 17" id="KW-0472">Membrane</keyword>
<keyword evidence="7" id="KW-0444">Lipid biosynthesis</keyword>